<dbReference type="AlphaFoldDB" id="A0A9P5T7A3"/>
<reference evidence="2" key="1">
    <citation type="submission" date="2019-10" db="EMBL/GenBank/DDBJ databases">
        <authorList>
            <consortium name="DOE Joint Genome Institute"/>
            <person name="Kuo A."/>
            <person name="Miyauchi S."/>
            <person name="Kiss E."/>
            <person name="Drula E."/>
            <person name="Kohler A."/>
            <person name="Sanchez-Garcia M."/>
            <person name="Andreopoulos B."/>
            <person name="Barry K.W."/>
            <person name="Bonito G."/>
            <person name="Buee M."/>
            <person name="Carver A."/>
            <person name="Chen C."/>
            <person name="Cichocki N."/>
            <person name="Clum A."/>
            <person name="Culley D."/>
            <person name="Crous P.W."/>
            <person name="Fauchery L."/>
            <person name="Girlanda M."/>
            <person name="Hayes R."/>
            <person name="Keri Z."/>
            <person name="LaButti K."/>
            <person name="Lipzen A."/>
            <person name="Lombard V."/>
            <person name="Magnuson J."/>
            <person name="Maillard F."/>
            <person name="Morin E."/>
            <person name="Murat C."/>
            <person name="Nolan M."/>
            <person name="Ohm R."/>
            <person name="Pangilinan J."/>
            <person name="Pereira M."/>
            <person name="Perotto S."/>
            <person name="Peter M."/>
            <person name="Riley R."/>
            <person name="Sitrit Y."/>
            <person name="Stielow B."/>
            <person name="Szollosi G."/>
            <person name="Zifcakova L."/>
            <person name="Stursova M."/>
            <person name="Spatafora J.W."/>
            <person name="Tedersoo L."/>
            <person name="Vaario L.-M."/>
            <person name="Yamada A."/>
            <person name="Yan M."/>
            <person name="Wang P."/>
            <person name="Xu J."/>
            <person name="Bruns T."/>
            <person name="Baldrian P."/>
            <person name="Vilgalys R."/>
            <person name="Henrissat B."/>
            <person name="Grigoriev I.V."/>
            <person name="Hibbett D."/>
            <person name="Nagy L.G."/>
            <person name="Martin F.M."/>
        </authorList>
    </citation>
    <scope>NUCLEOTIDE SEQUENCE</scope>
    <source>
        <strain evidence="2">Prilba</strain>
    </source>
</reference>
<comment type="caution">
    <text evidence="2">The sequence shown here is derived from an EMBL/GenBank/DDBJ whole genome shotgun (WGS) entry which is preliminary data.</text>
</comment>
<name>A0A9P5T7A3_9AGAM</name>
<keyword evidence="3" id="KW-1185">Reference proteome</keyword>
<sequence length="119" mass="12924">MEAIAAEKLDEFEDQTFAISVSDGGSESSDDDTDSDGIEEIGNEEVADMLPSKTIPDIGNWKGHALKPKTRTRTKSLALPARKRARISSDEVEVIKVNTTAINTAISPTSSFQKVHYIS</sequence>
<gene>
    <name evidence="2" type="ORF">DFH94DRAFT_694661</name>
</gene>
<evidence type="ECO:0000313" key="3">
    <source>
        <dbReference type="Proteomes" id="UP000759537"/>
    </source>
</evidence>
<reference evidence="2" key="2">
    <citation type="journal article" date="2020" name="Nat. Commun.">
        <title>Large-scale genome sequencing of mycorrhizal fungi provides insights into the early evolution of symbiotic traits.</title>
        <authorList>
            <person name="Miyauchi S."/>
            <person name="Kiss E."/>
            <person name="Kuo A."/>
            <person name="Drula E."/>
            <person name="Kohler A."/>
            <person name="Sanchez-Garcia M."/>
            <person name="Morin E."/>
            <person name="Andreopoulos B."/>
            <person name="Barry K.W."/>
            <person name="Bonito G."/>
            <person name="Buee M."/>
            <person name="Carver A."/>
            <person name="Chen C."/>
            <person name="Cichocki N."/>
            <person name="Clum A."/>
            <person name="Culley D."/>
            <person name="Crous P.W."/>
            <person name="Fauchery L."/>
            <person name="Girlanda M."/>
            <person name="Hayes R.D."/>
            <person name="Keri Z."/>
            <person name="LaButti K."/>
            <person name="Lipzen A."/>
            <person name="Lombard V."/>
            <person name="Magnuson J."/>
            <person name="Maillard F."/>
            <person name="Murat C."/>
            <person name="Nolan M."/>
            <person name="Ohm R.A."/>
            <person name="Pangilinan J."/>
            <person name="Pereira M.F."/>
            <person name="Perotto S."/>
            <person name="Peter M."/>
            <person name="Pfister S."/>
            <person name="Riley R."/>
            <person name="Sitrit Y."/>
            <person name="Stielow J.B."/>
            <person name="Szollosi G."/>
            <person name="Zifcakova L."/>
            <person name="Stursova M."/>
            <person name="Spatafora J.W."/>
            <person name="Tedersoo L."/>
            <person name="Vaario L.M."/>
            <person name="Yamada A."/>
            <person name="Yan M."/>
            <person name="Wang P."/>
            <person name="Xu J."/>
            <person name="Bruns T."/>
            <person name="Baldrian P."/>
            <person name="Vilgalys R."/>
            <person name="Dunand C."/>
            <person name="Henrissat B."/>
            <person name="Grigoriev I.V."/>
            <person name="Hibbett D."/>
            <person name="Nagy L.G."/>
            <person name="Martin F.M."/>
        </authorList>
    </citation>
    <scope>NUCLEOTIDE SEQUENCE</scope>
    <source>
        <strain evidence="2">Prilba</strain>
    </source>
</reference>
<dbReference type="Proteomes" id="UP000759537">
    <property type="component" value="Unassembled WGS sequence"/>
</dbReference>
<evidence type="ECO:0000256" key="1">
    <source>
        <dbReference type="SAM" id="MobiDB-lite"/>
    </source>
</evidence>
<feature type="region of interest" description="Disordered" evidence="1">
    <location>
        <begin position="18"/>
        <end position="46"/>
    </location>
</feature>
<accession>A0A9P5T7A3</accession>
<evidence type="ECO:0000313" key="2">
    <source>
        <dbReference type="EMBL" id="KAF8477845.1"/>
    </source>
</evidence>
<protein>
    <submittedName>
        <fullName evidence="2">Uncharacterized protein</fullName>
    </submittedName>
</protein>
<dbReference type="EMBL" id="WHVB01000013">
    <property type="protein sequence ID" value="KAF8477845.1"/>
    <property type="molecule type" value="Genomic_DNA"/>
</dbReference>
<organism evidence="2 3">
    <name type="scientific">Russula ochroleuca</name>
    <dbReference type="NCBI Taxonomy" id="152965"/>
    <lineage>
        <taxon>Eukaryota</taxon>
        <taxon>Fungi</taxon>
        <taxon>Dikarya</taxon>
        <taxon>Basidiomycota</taxon>
        <taxon>Agaricomycotina</taxon>
        <taxon>Agaricomycetes</taxon>
        <taxon>Russulales</taxon>
        <taxon>Russulaceae</taxon>
        <taxon>Russula</taxon>
    </lineage>
</organism>
<feature type="compositionally biased region" description="Acidic residues" evidence="1">
    <location>
        <begin position="28"/>
        <end position="46"/>
    </location>
</feature>
<proteinExistence type="predicted"/>